<evidence type="ECO:0008006" key="3">
    <source>
        <dbReference type="Google" id="ProtNLM"/>
    </source>
</evidence>
<organism evidence="1 2">
    <name type="scientific">Dunaliella salina</name>
    <name type="common">Green alga</name>
    <name type="synonym">Protococcus salinus</name>
    <dbReference type="NCBI Taxonomy" id="3046"/>
    <lineage>
        <taxon>Eukaryota</taxon>
        <taxon>Viridiplantae</taxon>
        <taxon>Chlorophyta</taxon>
        <taxon>core chlorophytes</taxon>
        <taxon>Chlorophyceae</taxon>
        <taxon>CS clade</taxon>
        <taxon>Chlamydomonadales</taxon>
        <taxon>Dunaliellaceae</taxon>
        <taxon>Dunaliella</taxon>
    </lineage>
</organism>
<evidence type="ECO:0000313" key="2">
    <source>
        <dbReference type="Proteomes" id="UP000815325"/>
    </source>
</evidence>
<sequence length="74" mass="8081">MCLSQKLMLVCVCSSGGTHEPVASLLAACLNCEMMQARSKASRRLKPLVHSLLHFLRAEPELQNIQPQKGTGFA</sequence>
<dbReference type="EMBL" id="MU069900">
    <property type="protein sequence ID" value="KAF5832064.1"/>
    <property type="molecule type" value="Genomic_DNA"/>
</dbReference>
<accession>A0ABQ7GBT5</accession>
<protein>
    <recommendedName>
        <fullName evidence="3">Encoded protein</fullName>
    </recommendedName>
</protein>
<proteinExistence type="predicted"/>
<keyword evidence="2" id="KW-1185">Reference proteome</keyword>
<dbReference type="Proteomes" id="UP000815325">
    <property type="component" value="Unassembled WGS sequence"/>
</dbReference>
<evidence type="ECO:0000313" key="1">
    <source>
        <dbReference type="EMBL" id="KAF5832064.1"/>
    </source>
</evidence>
<comment type="caution">
    <text evidence="1">The sequence shown here is derived from an EMBL/GenBank/DDBJ whole genome shotgun (WGS) entry which is preliminary data.</text>
</comment>
<gene>
    <name evidence="1" type="ORF">DUNSADRAFT_12177</name>
</gene>
<name>A0ABQ7GBT5_DUNSA</name>
<reference evidence="1" key="1">
    <citation type="submission" date="2017-08" db="EMBL/GenBank/DDBJ databases">
        <authorList>
            <person name="Polle J.E."/>
            <person name="Barry K."/>
            <person name="Cushman J."/>
            <person name="Schmutz J."/>
            <person name="Tran D."/>
            <person name="Hathwaick L.T."/>
            <person name="Yim W.C."/>
            <person name="Jenkins J."/>
            <person name="Mckie-Krisberg Z.M."/>
            <person name="Prochnik S."/>
            <person name="Lindquist E."/>
            <person name="Dockter R.B."/>
            <person name="Adam C."/>
            <person name="Molina H."/>
            <person name="Bunkerborg J."/>
            <person name="Jin E."/>
            <person name="Buchheim M."/>
            <person name="Magnuson J."/>
        </authorList>
    </citation>
    <scope>NUCLEOTIDE SEQUENCE</scope>
    <source>
        <strain evidence="1">CCAP 19/18</strain>
    </source>
</reference>